<protein>
    <submittedName>
        <fullName evidence="1">Uncharacterized protein</fullName>
    </submittedName>
</protein>
<dbReference type="EMBL" id="KV423982">
    <property type="protein sequence ID" value="KZT56175.1"/>
    <property type="molecule type" value="Genomic_DNA"/>
</dbReference>
<name>A0A165F4K4_9BASI</name>
<sequence length="262" mass="29445">MSYSYYQTAQPSYWGTAQYHFPSPPSVSYVPQAGWTSRDFYDAHSSWALGGNADSTVFDFVWSKVKNMVGVAGMGREEARFWHRQIYSGMVNLSTVLPSDLGGAAAHEALRFYEHHHFYNYSSYDIDREREAVMGLAIAEATKLWSYTGRPADRYGRLEACEIAAATARRLLRNRYDPLGFGLRRRRGSYSAMYDDDLALLHHPMHRRRSSSSYHYRPAAQALLSARPYVGGSALALTIPSNAYSAYGNGYATTTGGMVAWH</sequence>
<proteinExistence type="predicted"/>
<dbReference type="AlphaFoldDB" id="A0A165F4K4"/>
<reference evidence="1 2" key="1">
    <citation type="journal article" date="2016" name="Mol. Biol. Evol.">
        <title>Comparative Genomics of Early-Diverging Mushroom-Forming Fungi Provides Insights into the Origins of Lignocellulose Decay Capabilities.</title>
        <authorList>
            <person name="Nagy L.G."/>
            <person name="Riley R."/>
            <person name="Tritt A."/>
            <person name="Adam C."/>
            <person name="Daum C."/>
            <person name="Floudas D."/>
            <person name="Sun H."/>
            <person name="Yadav J.S."/>
            <person name="Pangilinan J."/>
            <person name="Larsson K.H."/>
            <person name="Matsuura K."/>
            <person name="Barry K."/>
            <person name="Labutti K."/>
            <person name="Kuo R."/>
            <person name="Ohm R.A."/>
            <person name="Bhattacharya S.S."/>
            <person name="Shirouzu T."/>
            <person name="Yoshinaga Y."/>
            <person name="Martin F.M."/>
            <person name="Grigoriev I.V."/>
            <person name="Hibbett D.S."/>
        </authorList>
    </citation>
    <scope>NUCLEOTIDE SEQUENCE [LARGE SCALE GENOMIC DNA]</scope>
    <source>
        <strain evidence="1 2">HHB12733</strain>
    </source>
</reference>
<dbReference type="Proteomes" id="UP000076842">
    <property type="component" value="Unassembled WGS sequence"/>
</dbReference>
<dbReference type="OrthoDB" id="2802356at2759"/>
<gene>
    <name evidence="1" type="ORF">CALCODRAFT_497750</name>
</gene>
<dbReference type="InParanoid" id="A0A165F4K4"/>
<organism evidence="1 2">
    <name type="scientific">Calocera cornea HHB12733</name>
    <dbReference type="NCBI Taxonomy" id="1353952"/>
    <lineage>
        <taxon>Eukaryota</taxon>
        <taxon>Fungi</taxon>
        <taxon>Dikarya</taxon>
        <taxon>Basidiomycota</taxon>
        <taxon>Agaricomycotina</taxon>
        <taxon>Dacrymycetes</taxon>
        <taxon>Dacrymycetales</taxon>
        <taxon>Dacrymycetaceae</taxon>
        <taxon>Calocera</taxon>
    </lineage>
</organism>
<accession>A0A165F4K4</accession>
<evidence type="ECO:0000313" key="1">
    <source>
        <dbReference type="EMBL" id="KZT56175.1"/>
    </source>
</evidence>
<keyword evidence="2" id="KW-1185">Reference proteome</keyword>
<dbReference type="STRING" id="1353952.A0A165F4K4"/>
<evidence type="ECO:0000313" key="2">
    <source>
        <dbReference type="Proteomes" id="UP000076842"/>
    </source>
</evidence>